<dbReference type="GO" id="GO:0005930">
    <property type="term" value="C:axoneme"/>
    <property type="evidence" value="ECO:0007669"/>
    <property type="project" value="InterPro"/>
</dbReference>
<evidence type="ECO:0000256" key="1">
    <source>
        <dbReference type="ARBA" id="ARBA00011891"/>
    </source>
</evidence>
<dbReference type="GO" id="GO:0003341">
    <property type="term" value="P:cilium movement"/>
    <property type="evidence" value="ECO:0007669"/>
    <property type="project" value="InterPro"/>
</dbReference>
<dbReference type="EMBL" id="CAJNJA010016452">
    <property type="protein sequence ID" value="CAE7381010.1"/>
    <property type="molecule type" value="Genomic_DNA"/>
</dbReference>
<dbReference type="InterPro" id="IPR029130">
    <property type="entry name" value="Acid_ceramidase_N"/>
</dbReference>
<dbReference type="GO" id="GO:0017040">
    <property type="term" value="F:N-acylsphingosine amidohydrolase activity"/>
    <property type="evidence" value="ECO:0007669"/>
    <property type="project" value="UniProtKB-EC"/>
</dbReference>
<evidence type="ECO:0000259" key="2">
    <source>
        <dbReference type="Pfam" id="PF15508"/>
    </source>
</evidence>
<comment type="caution">
    <text evidence="3">The sequence shown here is derived from an EMBL/GenBank/DDBJ whole genome shotgun (WGS) entry which is preliminary data.</text>
</comment>
<sequence>AANAGSRAEPPLFKLEMNWNQEELEQWAIAARQKEEDELTLEKYRRADDSKETMIRCRADVLDAIVYNAVRVDMTQRSATTSTLGQLLMYRLRICPFGKVTGERCELREDAHCCHIKPSDPDYGQFKGNASHMVPGWVVVDLDLPPEQRWAAAMKNAAEPLKKMITHFKSFVGVLSEELFKLIEDSPKFKKLAEQVLTDMGEYGLEMRGIANATGISEEEILFVNMMYEIEGGCTSIVAQDADGHVVHGRNLDFGLFFGEDWKHLQWTLTEDLRPLLRNVHFVRGKTSLYDSTVFL</sequence>
<accession>A0A812QBK3</accession>
<proteinExistence type="predicted"/>
<dbReference type="EC" id="3.5.1.23" evidence="1"/>
<reference evidence="3" key="1">
    <citation type="submission" date="2021-02" db="EMBL/GenBank/DDBJ databases">
        <authorList>
            <person name="Dougan E. K."/>
            <person name="Rhodes N."/>
            <person name="Thang M."/>
            <person name="Chan C."/>
        </authorList>
    </citation>
    <scope>NUCLEOTIDE SEQUENCE</scope>
</reference>
<organism evidence="3 4">
    <name type="scientific">Symbiodinium necroappetens</name>
    <dbReference type="NCBI Taxonomy" id="1628268"/>
    <lineage>
        <taxon>Eukaryota</taxon>
        <taxon>Sar</taxon>
        <taxon>Alveolata</taxon>
        <taxon>Dinophyceae</taxon>
        <taxon>Suessiales</taxon>
        <taxon>Symbiodiniaceae</taxon>
        <taxon>Symbiodinium</taxon>
    </lineage>
</organism>
<evidence type="ECO:0000313" key="3">
    <source>
        <dbReference type="EMBL" id="CAE7381010.1"/>
    </source>
</evidence>
<name>A0A812QBK3_9DINO</name>
<dbReference type="Proteomes" id="UP000601435">
    <property type="component" value="Unassembled WGS sequence"/>
</dbReference>
<dbReference type="Pfam" id="PF15508">
    <property type="entry name" value="NAAA-beta"/>
    <property type="match status" value="1"/>
</dbReference>
<feature type="non-terminal residue" evidence="3">
    <location>
        <position position="1"/>
    </location>
</feature>
<dbReference type="OrthoDB" id="313265at2759"/>
<protein>
    <recommendedName>
        <fullName evidence="1">ceramidase</fullName>
        <ecNumber evidence="1">3.5.1.23</ecNumber>
    </recommendedName>
</protein>
<dbReference type="AlphaFoldDB" id="A0A812QBK3"/>
<feature type="domain" description="Acid ceramidase N-terminal" evidence="2">
    <location>
        <begin position="137"/>
        <end position="185"/>
    </location>
</feature>
<evidence type="ECO:0000313" key="4">
    <source>
        <dbReference type="Proteomes" id="UP000601435"/>
    </source>
</evidence>
<feature type="non-terminal residue" evidence="3">
    <location>
        <position position="296"/>
    </location>
</feature>
<dbReference type="PANTHER" id="PTHR28583">
    <property type="entry name" value="ACID AMIDASE"/>
    <property type="match status" value="1"/>
</dbReference>
<dbReference type="GO" id="GO:0036159">
    <property type="term" value="P:inner dynein arm assembly"/>
    <property type="evidence" value="ECO:0007669"/>
    <property type="project" value="InterPro"/>
</dbReference>
<dbReference type="PANTHER" id="PTHR28583:SF1">
    <property type="entry name" value="ACID CERAMIDASE"/>
    <property type="match status" value="1"/>
</dbReference>
<gene>
    <name evidence="3" type="primary">Asah1</name>
    <name evidence="3" type="ORF">SNEC2469_LOCUS10307</name>
</gene>
<keyword evidence="4" id="KW-1185">Reference proteome</keyword>